<dbReference type="Pfam" id="PF07670">
    <property type="entry name" value="Gate"/>
    <property type="match status" value="1"/>
</dbReference>
<dbReference type="EMBL" id="AYUF01000491">
    <property type="protein sequence ID" value="ETK01087.1"/>
    <property type="molecule type" value="Genomic_DNA"/>
</dbReference>
<sequence>MGQRVWRCVRRALPKAARTCLWLLKIILPVSLAVRLLQYSGLLGQASGFLAPAFSLIGLPGEAAIVFLTSIFTPLYAPIALMTSMPLTVRQLTILSLMCLLSHSLPVECAVQGRTGSTFVGMLVLRITMSFVMAFTVHHLMPHGAYDAPLAITGAVAVSHSIGDVLMLWLRSSLRIALLFAAIVPSLMILHYILDEFDLLRGLSRRMAPVMDFFGLPRECSFLWLVGNIVGLSYGSAIMMEQLKQDSISRRSCDLLNHHLAVSHSLLEDTILFGALGAPWLWIILPRLAYAFVVVRIKLLVERMRGSANGG</sequence>
<keyword evidence="1" id="KW-0812">Transmembrane</keyword>
<gene>
    <name evidence="3" type="ORF">N425_11450</name>
</gene>
<evidence type="ECO:0000313" key="4">
    <source>
        <dbReference type="Proteomes" id="UP000018837"/>
    </source>
</evidence>
<protein>
    <submittedName>
        <fullName evidence="3">Nucleoside recognition protein</fullName>
    </submittedName>
</protein>
<dbReference type="PATRIC" id="fig|1411148.3.peg.1871"/>
<reference evidence="3 4" key="1">
    <citation type="submission" date="2013-11" db="EMBL/GenBank/DDBJ databases">
        <title>Single cell genomics of uncultured Tannerella BU063 (oral taxon 286).</title>
        <authorList>
            <person name="Beall C.J."/>
            <person name="Campbell A.G."/>
            <person name="Griffen A.L."/>
            <person name="Podar M."/>
            <person name="Leys E.J."/>
        </authorList>
    </citation>
    <scope>NUCLEOTIDE SEQUENCE [LARGE SCALE GENOMIC DNA]</scope>
    <source>
        <strain evidence="3">Cell 2</strain>
    </source>
</reference>
<evidence type="ECO:0000313" key="3">
    <source>
        <dbReference type="EMBL" id="ETK01087.1"/>
    </source>
</evidence>
<dbReference type="Proteomes" id="UP000018837">
    <property type="component" value="Unassembled WGS sequence"/>
</dbReference>
<feature type="transmembrane region" description="Helical" evidence="1">
    <location>
        <begin position="176"/>
        <end position="194"/>
    </location>
</feature>
<feature type="transmembrane region" description="Helical" evidence="1">
    <location>
        <begin position="49"/>
        <end position="77"/>
    </location>
</feature>
<evidence type="ECO:0000259" key="2">
    <source>
        <dbReference type="Pfam" id="PF07670"/>
    </source>
</evidence>
<feature type="transmembrane region" description="Helical" evidence="1">
    <location>
        <begin position="20"/>
        <end position="37"/>
    </location>
</feature>
<feature type="domain" description="Nucleoside transporter/FeoB GTPase Gate" evidence="2">
    <location>
        <begin position="21"/>
        <end position="103"/>
    </location>
</feature>
<feature type="transmembrane region" description="Helical" evidence="1">
    <location>
        <begin position="150"/>
        <end position="170"/>
    </location>
</feature>
<feature type="transmembrane region" description="Helical" evidence="1">
    <location>
        <begin position="271"/>
        <end position="295"/>
    </location>
</feature>
<evidence type="ECO:0000256" key="1">
    <source>
        <dbReference type="SAM" id="Phobius"/>
    </source>
</evidence>
<keyword evidence="1" id="KW-0472">Membrane</keyword>
<name>W2C3Q8_9BACT</name>
<organism evidence="3 4">
    <name type="scientific">Tannerella sp. oral taxon BU063 isolate Cell 2</name>
    <dbReference type="NCBI Taxonomy" id="1411148"/>
    <lineage>
        <taxon>Bacteria</taxon>
        <taxon>Pseudomonadati</taxon>
        <taxon>Bacteroidota</taxon>
        <taxon>Bacteroidia</taxon>
        <taxon>Bacteroidales</taxon>
        <taxon>Tannerellaceae</taxon>
        <taxon>Tannerella</taxon>
    </lineage>
</organism>
<comment type="caution">
    <text evidence="3">The sequence shown here is derived from an EMBL/GenBank/DDBJ whole genome shotgun (WGS) entry which is preliminary data.</text>
</comment>
<keyword evidence="1" id="KW-1133">Transmembrane helix</keyword>
<feature type="transmembrane region" description="Helical" evidence="1">
    <location>
        <begin position="119"/>
        <end position="138"/>
    </location>
</feature>
<proteinExistence type="predicted"/>
<dbReference type="InterPro" id="IPR011642">
    <property type="entry name" value="Gate_dom"/>
</dbReference>
<dbReference type="AlphaFoldDB" id="W2C3Q8"/>
<accession>W2C3Q8</accession>